<sequence length="109" mass="11601">MRKTLIAFATAATLIAVPAAAQTSDDTVTITVETSDLDLTTVAGQDRLESRIDTSIERACRSGGRDLASRRAEAACRNTFHNAFAPQVELAIAEAGSENYVALEFAIKV</sequence>
<name>A0ABS0N4R4_9SPHN</name>
<feature type="signal peptide" evidence="1">
    <location>
        <begin position="1"/>
        <end position="21"/>
    </location>
</feature>
<proteinExistence type="predicted"/>
<dbReference type="EMBL" id="JAEANY010000002">
    <property type="protein sequence ID" value="MBH5322660.1"/>
    <property type="molecule type" value="Genomic_DNA"/>
</dbReference>
<organism evidence="2 3">
    <name type="scientific">Aurantiacibacter sediminis</name>
    <dbReference type="NCBI Taxonomy" id="2793064"/>
    <lineage>
        <taxon>Bacteria</taxon>
        <taxon>Pseudomonadati</taxon>
        <taxon>Pseudomonadota</taxon>
        <taxon>Alphaproteobacteria</taxon>
        <taxon>Sphingomonadales</taxon>
        <taxon>Erythrobacteraceae</taxon>
        <taxon>Aurantiacibacter</taxon>
    </lineage>
</organism>
<gene>
    <name evidence="2" type="ORF">I5L03_08685</name>
</gene>
<keyword evidence="1" id="KW-0732">Signal</keyword>
<reference evidence="2 3" key="1">
    <citation type="submission" date="2020-11" db="EMBL/GenBank/DDBJ databases">
        <title>Erythrobacter sediminis sp. nov., a marine bacterium from a tidal flat of Garorim Bay.</title>
        <authorList>
            <person name="Kim D."/>
            <person name="Yoo Y."/>
            <person name="Kim J.-J."/>
        </authorList>
    </citation>
    <scope>NUCLEOTIDE SEQUENCE [LARGE SCALE GENOMIC DNA]</scope>
    <source>
        <strain evidence="2 3">JGD-13</strain>
    </source>
</reference>
<comment type="caution">
    <text evidence="2">The sequence shown here is derived from an EMBL/GenBank/DDBJ whole genome shotgun (WGS) entry which is preliminary data.</text>
</comment>
<dbReference type="RefSeq" id="WP_197921342.1">
    <property type="nucleotide sequence ID" value="NZ_CAWPTA010000007.1"/>
</dbReference>
<feature type="chain" id="PRO_5047485821" evidence="1">
    <location>
        <begin position="22"/>
        <end position="109"/>
    </location>
</feature>
<dbReference type="Proteomes" id="UP000602442">
    <property type="component" value="Unassembled WGS sequence"/>
</dbReference>
<protein>
    <submittedName>
        <fullName evidence="2">UrcA family protein</fullName>
    </submittedName>
</protein>
<evidence type="ECO:0000313" key="3">
    <source>
        <dbReference type="Proteomes" id="UP000602442"/>
    </source>
</evidence>
<accession>A0ABS0N4R4</accession>
<dbReference type="InterPro" id="IPR030972">
    <property type="entry name" value="UrcA_uranyl"/>
</dbReference>
<evidence type="ECO:0000256" key="1">
    <source>
        <dbReference type="SAM" id="SignalP"/>
    </source>
</evidence>
<evidence type="ECO:0000313" key="2">
    <source>
        <dbReference type="EMBL" id="MBH5322660.1"/>
    </source>
</evidence>
<dbReference type="NCBIfam" id="TIGR04433">
    <property type="entry name" value="UrcA_uranyl"/>
    <property type="match status" value="1"/>
</dbReference>
<keyword evidence="3" id="KW-1185">Reference proteome</keyword>